<evidence type="ECO:0000313" key="5">
    <source>
        <dbReference type="Proteomes" id="UP000001646"/>
    </source>
</evidence>
<dbReference type="InParanoid" id="H9GPG5"/>
<dbReference type="SUPFAM" id="SSF56574">
    <property type="entry name" value="Serpins"/>
    <property type="match status" value="2"/>
</dbReference>
<feature type="region of interest" description="Disordered" evidence="2">
    <location>
        <begin position="94"/>
        <end position="327"/>
    </location>
</feature>
<dbReference type="eggNOG" id="KOG2392">
    <property type="taxonomic scope" value="Eukaryota"/>
</dbReference>
<reference evidence="4" key="3">
    <citation type="submission" date="2025-09" db="UniProtKB">
        <authorList>
            <consortium name="Ensembl"/>
        </authorList>
    </citation>
    <scope>IDENTIFICATION</scope>
</reference>
<dbReference type="AlphaFoldDB" id="H9GPG5"/>
<dbReference type="InterPro" id="IPR042185">
    <property type="entry name" value="Serpin_sf_2"/>
</dbReference>
<reference evidence="4" key="1">
    <citation type="submission" date="2009-12" db="EMBL/GenBank/DDBJ databases">
        <title>The Genome Sequence of Anolis carolinensis (Green Anole Lizard).</title>
        <authorList>
            <consortium name="The Genome Sequencing Platform"/>
            <person name="Di Palma F."/>
            <person name="Alfoldi J."/>
            <person name="Heiman D."/>
            <person name="Young S."/>
            <person name="Grabherr M."/>
            <person name="Johnson J."/>
            <person name="Lander E.S."/>
            <person name="Lindblad-Toh K."/>
        </authorList>
    </citation>
    <scope>NUCLEOTIDE SEQUENCE [LARGE SCALE GENOMIC DNA]</scope>
    <source>
        <strain evidence="4">JBL SC #1</strain>
    </source>
</reference>
<proteinExistence type="inferred from homology"/>
<dbReference type="Ensembl" id="ENSACAT00000017705.4">
    <property type="protein sequence ID" value="ENSACAP00000017364.4"/>
    <property type="gene ID" value="ENSACAG00000017641.4"/>
</dbReference>
<keyword evidence="5" id="KW-1185">Reference proteome</keyword>
<protein>
    <recommendedName>
        <fullName evidence="3">Serpin domain-containing protein</fullName>
    </recommendedName>
</protein>
<comment type="similarity">
    <text evidence="1">Belongs to the serpin family. Ov-serpin subfamily.</text>
</comment>
<evidence type="ECO:0000256" key="1">
    <source>
        <dbReference type="ARBA" id="ARBA00006426"/>
    </source>
</evidence>
<evidence type="ECO:0000259" key="3">
    <source>
        <dbReference type="SMART" id="SM00093"/>
    </source>
</evidence>
<sequence>MTTLPEANAKFAINTYHRLREEHPCENLLFSPVNATSALGLLAYASGCEQAAEIEKVLHWDEVNECIGSLNRRYLGAIRSFGRSATMFKVQEKEEACQHARRPEPTCSRPRQHQEPSRPEPTCPRPRQHQEPTCPRPRQHQEPSRPEPTCPRPRQHQEPSRPEPTCPRPRQHQEPSRPEPTCPRPRQHQEPSRPEPTCPRPRQHQEPSRPEPTCPRPRQHQEPSRPEPTCDRPRQHQEPSRPEPTCPRPRQHQEPSRPEPTCARPRQHQEPSRPEPTCARPRQHQEPSRPEPTCGRPRQHQEPSRPEPTCDRPRARPEPVCHTEPDCPERDVPDYECDSPDGIHTAFSKILATLNAPSTNYTLSFANKLYGDHAIAFIQKFIYCALKLYWSHVEGADIHDAPEEVRRIINLWVEVQTHGKIKCLLPKDSFDCLLQLLMVNALYFKGQWEVKFDKALTIEAPFYPHCSDVKECYSVQLMNRKGVYNTGILDICSTQVQVLEIPYKNHELSLYILLPLDCSQEALEQLEDALSHEHLLDWSCHLKPEEVDVFIPKFSLEKSLYLHEYLALHDLADPEKADFSRATCTDGVALTLLVHDTFVEFDEEGGEEAAASPRCRDRRQNREVLEFVANHPFLYFIHHNCTQSILALGRFAKPE</sequence>
<feature type="domain" description="Serpin" evidence="3">
    <location>
        <begin position="13"/>
        <end position="654"/>
    </location>
</feature>
<dbReference type="Proteomes" id="UP000001646">
    <property type="component" value="Unplaced"/>
</dbReference>
<dbReference type="SMART" id="SM00093">
    <property type="entry name" value="SERPIN"/>
    <property type="match status" value="1"/>
</dbReference>
<dbReference type="Gene3D" id="2.30.39.10">
    <property type="entry name" value="Alpha-1-antitrypsin, domain 1"/>
    <property type="match status" value="2"/>
</dbReference>
<dbReference type="STRING" id="28377.ENSACAP00000017364"/>
<organism evidence="4 5">
    <name type="scientific">Anolis carolinensis</name>
    <name type="common">Green anole</name>
    <name type="synonym">American chameleon</name>
    <dbReference type="NCBI Taxonomy" id="28377"/>
    <lineage>
        <taxon>Eukaryota</taxon>
        <taxon>Metazoa</taxon>
        <taxon>Chordata</taxon>
        <taxon>Craniata</taxon>
        <taxon>Vertebrata</taxon>
        <taxon>Euteleostomi</taxon>
        <taxon>Lepidosauria</taxon>
        <taxon>Squamata</taxon>
        <taxon>Bifurcata</taxon>
        <taxon>Unidentata</taxon>
        <taxon>Episquamata</taxon>
        <taxon>Toxicofera</taxon>
        <taxon>Iguania</taxon>
        <taxon>Dactyloidae</taxon>
        <taxon>Anolis</taxon>
    </lineage>
</organism>
<dbReference type="InterPro" id="IPR036186">
    <property type="entry name" value="Serpin_sf"/>
</dbReference>
<feature type="compositionally biased region" description="Basic and acidic residues" evidence="2">
    <location>
        <begin position="219"/>
        <end position="241"/>
    </location>
</feature>
<dbReference type="PANTHER" id="PTHR11461:SF186">
    <property type="entry name" value="SERPIN B4"/>
    <property type="match status" value="1"/>
</dbReference>
<feature type="compositionally biased region" description="Basic and acidic residues" evidence="2">
    <location>
        <begin position="299"/>
        <end position="327"/>
    </location>
</feature>
<dbReference type="Gene3D" id="3.30.497.10">
    <property type="entry name" value="Antithrombin, subunit I, domain 2"/>
    <property type="match status" value="2"/>
</dbReference>
<dbReference type="InterPro" id="IPR023795">
    <property type="entry name" value="Serpin_CS"/>
</dbReference>
<gene>
    <name evidence="4" type="primary">LOC103279745</name>
</gene>
<dbReference type="Pfam" id="PF00079">
    <property type="entry name" value="Serpin"/>
    <property type="match status" value="2"/>
</dbReference>
<dbReference type="InterPro" id="IPR023796">
    <property type="entry name" value="Serpin_dom"/>
</dbReference>
<dbReference type="GeneTree" id="ENSGT00940000154835"/>
<dbReference type="InterPro" id="IPR042178">
    <property type="entry name" value="Serpin_sf_1"/>
</dbReference>
<dbReference type="HOGENOM" id="CLU_023330_0_2_1"/>
<evidence type="ECO:0000313" key="4">
    <source>
        <dbReference type="Ensembl" id="ENSACAP00000017364.4"/>
    </source>
</evidence>
<dbReference type="PANTHER" id="PTHR11461">
    <property type="entry name" value="SERINE PROTEASE INHIBITOR, SERPIN"/>
    <property type="match status" value="1"/>
</dbReference>
<dbReference type="GO" id="GO:0005615">
    <property type="term" value="C:extracellular space"/>
    <property type="evidence" value="ECO:0000318"/>
    <property type="project" value="GO_Central"/>
</dbReference>
<evidence type="ECO:0000256" key="2">
    <source>
        <dbReference type="SAM" id="MobiDB-lite"/>
    </source>
</evidence>
<reference evidence="4" key="2">
    <citation type="submission" date="2025-08" db="UniProtKB">
        <authorList>
            <consortium name="Ensembl"/>
        </authorList>
    </citation>
    <scope>IDENTIFICATION</scope>
</reference>
<accession>H9GPG5</accession>
<feature type="compositionally biased region" description="Basic and acidic residues" evidence="2">
    <location>
        <begin position="94"/>
        <end position="104"/>
    </location>
</feature>
<dbReference type="PROSITE" id="PS00284">
    <property type="entry name" value="SERPIN"/>
    <property type="match status" value="1"/>
</dbReference>
<dbReference type="GO" id="GO:0004867">
    <property type="term" value="F:serine-type endopeptidase inhibitor activity"/>
    <property type="evidence" value="ECO:0000318"/>
    <property type="project" value="GO_Central"/>
</dbReference>
<dbReference type="InterPro" id="IPR000215">
    <property type="entry name" value="Serpin_fam"/>
</dbReference>
<name>H9GPG5_ANOCA</name>
<dbReference type="Bgee" id="ENSACAG00000017641">
    <property type="expression patterns" value="Expressed in embryo"/>
</dbReference>